<feature type="transmembrane region" description="Helical" evidence="1">
    <location>
        <begin position="147"/>
        <end position="172"/>
    </location>
</feature>
<keyword evidence="1" id="KW-0812">Transmembrane</keyword>
<proteinExistence type="predicted"/>
<feature type="transmembrane region" description="Helical" evidence="1">
    <location>
        <begin position="92"/>
        <end position="111"/>
    </location>
</feature>
<dbReference type="KEGG" id="scia:HUG15_17020"/>
<evidence type="ECO:0000313" key="2">
    <source>
        <dbReference type="EMBL" id="QQK77110.1"/>
    </source>
</evidence>
<evidence type="ECO:0000313" key="3">
    <source>
        <dbReference type="Proteomes" id="UP000595823"/>
    </source>
</evidence>
<evidence type="ECO:0000256" key="1">
    <source>
        <dbReference type="SAM" id="Phobius"/>
    </source>
</evidence>
<dbReference type="InterPro" id="IPR009339">
    <property type="entry name" value="DUF998"/>
</dbReference>
<dbReference type="Proteomes" id="UP000595823">
    <property type="component" value="Chromosome"/>
</dbReference>
<keyword evidence="1" id="KW-1133">Transmembrane helix</keyword>
<feature type="transmembrane region" description="Helical" evidence="1">
    <location>
        <begin position="123"/>
        <end position="141"/>
    </location>
</feature>
<feature type="transmembrane region" description="Helical" evidence="1">
    <location>
        <begin position="6"/>
        <end position="22"/>
    </location>
</feature>
<protein>
    <submittedName>
        <fullName evidence="2">DUF998 domain-containing protein</fullName>
    </submittedName>
</protein>
<reference evidence="2 3" key="1">
    <citation type="submission" date="2020-06" db="EMBL/GenBank/DDBJ databases">
        <title>Genomic analysis of Salicibibacter sp. NKC5-3.</title>
        <authorList>
            <person name="Oh Y.J."/>
        </authorList>
    </citation>
    <scope>NUCLEOTIDE SEQUENCE [LARGE SCALE GENOMIC DNA]</scope>
    <source>
        <strain evidence="2 3">NKC5-3</strain>
    </source>
</reference>
<dbReference type="Pfam" id="PF06197">
    <property type="entry name" value="DUF998"/>
    <property type="match status" value="1"/>
</dbReference>
<dbReference type="AlphaFoldDB" id="A0A7T6Z574"/>
<dbReference type="RefSeq" id="WP_200124235.1">
    <property type="nucleotide sequence ID" value="NZ_CP054705.1"/>
</dbReference>
<feature type="transmembrane region" description="Helical" evidence="1">
    <location>
        <begin position="34"/>
        <end position="51"/>
    </location>
</feature>
<feature type="transmembrane region" description="Helical" evidence="1">
    <location>
        <begin position="212"/>
        <end position="229"/>
    </location>
</feature>
<sequence length="233" mass="26512">MALPYFLMASLAIFAICAALLLRHQRAITAKIGFICWISLSVYFIIDYLVIQATTTPYNFLEQPMSDLGVTTCGTDTYVLSSLEICSPYHLLMNWTFTFTGIVIFVGAIFLHQFWQDNRKTRIATIFLIIFGFSYTMAGIFPADVNFLWHTLPSIPGMIVQIPALILIALSIRKEMPKLSVWTFICALITTTALILMSLYSFIDLFGLLQRILYGSVYLWMIITAITLWRKKA</sequence>
<dbReference type="EMBL" id="CP054705">
    <property type="protein sequence ID" value="QQK77110.1"/>
    <property type="molecule type" value="Genomic_DNA"/>
</dbReference>
<keyword evidence="1" id="KW-0472">Membrane</keyword>
<name>A0A7T6Z574_9BACI</name>
<feature type="transmembrane region" description="Helical" evidence="1">
    <location>
        <begin position="179"/>
        <end position="200"/>
    </location>
</feature>
<keyword evidence="3" id="KW-1185">Reference proteome</keyword>
<accession>A0A7T6Z574</accession>
<organism evidence="2 3">
    <name type="scientific">Salicibibacter cibarius</name>
    <dbReference type="NCBI Taxonomy" id="2743000"/>
    <lineage>
        <taxon>Bacteria</taxon>
        <taxon>Bacillati</taxon>
        <taxon>Bacillota</taxon>
        <taxon>Bacilli</taxon>
        <taxon>Bacillales</taxon>
        <taxon>Bacillaceae</taxon>
        <taxon>Salicibibacter</taxon>
    </lineage>
</organism>
<gene>
    <name evidence="2" type="ORF">HUG15_17020</name>
</gene>